<keyword evidence="7" id="KW-1185">Reference proteome</keyword>
<comment type="caution">
    <text evidence="6">The sequence shown here is derived from an EMBL/GenBank/DDBJ whole genome shotgun (WGS) entry which is preliminary data.</text>
</comment>
<organism evidence="6 7">
    <name type="scientific">Ornithinibacillus caprae</name>
    <dbReference type="NCBI Taxonomy" id="2678566"/>
    <lineage>
        <taxon>Bacteria</taxon>
        <taxon>Bacillati</taxon>
        <taxon>Bacillota</taxon>
        <taxon>Bacilli</taxon>
        <taxon>Bacillales</taxon>
        <taxon>Bacillaceae</taxon>
        <taxon>Ornithinibacillus</taxon>
    </lineage>
</organism>
<reference evidence="6 7" key="1">
    <citation type="submission" date="2019-11" db="EMBL/GenBank/DDBJ databases">
        <authorList>
            <person name="Li X."/>
        </authorList>
    </citation>
    <scope>NUCLEOTIDE SEQUENCE [LARGE SCALE GENOMIC DNA]</scope>
    <source>
        <strain evidence="6 7">L9</strain>
    </source>
</reference>
<accession>A0A6N8FJU3</accession>
<dbReference type="GO" id="GO:0008234">
    <property type="term" value="F:cysteine-type peptidase activity"/>
    <property type="evidence" value="ECO:0007669"/>
    <property type="project" value="UniProtKB-KW"/>
</dbReference>
<keyword evidence="3" id="KW-0378">Hydrolase</keyword>
<dbReference type="RefSeq" id="WP_155669746.1">
    <property type="nucleotide sequence ID" value="NZ_WOCA01000013.1"/>
</dbReference>
<evidence type="ECO:0000313" key="6">
    <source>
        <dbReference type="EMBL" id="MUK89673.1"/>
    </source>
</evidence>
<dbReference type="Gene3D" id="2.30.30.40">
    <property type="entry name" value="SH3 Domains"/>
    <property type="match status" value="2"/>
</dbReference>
<dbReference type="Gene3D" id="3.90.1720.10">
    <property type="entry name" value="endopeptidase domain like (from Nostoc punctiforme)"/>
    <property type="match status" value="1"/>
</dbReference>
<evidence type="ECO:0000256" key="3">
    <source>
        <dbReference type="ARBA" id="ARBA00022801"/>
    </source>
</evidence>
<dbReference type="PANTHER" id="PTHR47053">
    <property type="entry name" value="MUREIN DD-ENDOPEPTIDASE MEPH-RELATED"/>
    <property type="match status" value="1"/>
</dbReference>
<dbReference type="SUPFAM" id="SSF54001">
    <property type="entry name" value="Cysteine proteinases"/>
    <property type="match status" value="1"/>
</dbReference>
<dbReference type="Pfam" id="PF23795">
    <property type="entry name" value="SH3_YKFC_2nd"/>
    <property type="match status" value="1"/>
</dbReference>
<dbReference type="InterPro" id="IPR057812">
    <property type="entry name" value="SH3_YKFC_2nd"/>
</dbReference>
<evidence type="ECO:0000256" key="4">
    <source>
        <dbReference type="ARBA" id="ARBA00022807"/>
    </source>
</evidence>
<dbReference type="Proteomes" id="UP000469125">
    <property type="component" value="Unassembled WGS sequence"/>
</dbReference>
<sequence length="315" mass="35593">MFKQTFDQLEEELWITAVQVATVWTSPESARDIDLPGLTNPTNINQWLNSLSYETTVALCDENRVQTQLLLGEAVIVTEIKGEWAHVVIPSQPSKKDDRGYPGWVPHKQLKKMDKNEWFRAKTAAVTAPKVWLEAANGDKQMEVSYMTCLPVVHQISNRVKVKTPDGDYFLPTDSVSVFHTNHGIKEPGTGDDIVNSSKQFLGLDYFWGGMSSFGYDCSGFVYAMNKANGYQIPRDASDQANAGKEVSLHKILPGDLLFFAYEEGKGRIHHVGIYIGNDQMVHSPKTGKPIEITSVKNTTYEKELCKARRYWKWR</sequence>
<dbReference type="InterPro" id="IPR041382">
    <property type="entry name" value="SH3_16"/>
</dbReference>
<gene>
    <name evidence="6" type="ORF">GMD78_14990</name>
</gene>
<dbReference type="InterPro" id="IPR038765">
    <property type="entry name" value="Papain-like_cys_pep_sf"/>
</dbReference>
<feature type="domain" description="NlpC/P60" evidence="5">
    <location>
        <begin position="188"/>
        <end position="315"/>
    </location>
</feature>
<evidence type="ECO:0000259" key="5">
    <source>
        <dbReference type="PROSITE" id="PS51935"/>
    </source>
</evidence>
<evidence type="ECO:0000256" key="2">
    <source>
        <dbReference type="ARBA" id="ARBA00022670"/>
    </source>
</evidence>
<evidence type="ECO:0000256" key="1">
    <source>
        <dbReference type="ARBA" id="ARBA00007074"/>
    </source>
</evidence>
<dbReference type="Pfam" id="PF00877">
    <property type="entry name" value="NLPC_P60"/>
    <property type="match status" value="1"/>
</dbReference>
<dbReference type="AlphaFoldDB" id="A0A6N8FJU3"/>
<dbReference type="PANTHER" id="PTHR47053:SF3">
    <property type="entry name" value="GAMMA-D-GLUTAMYL-L-LYSINE DIPEPTIDYL-PEPTIDASE"/>
    <property type="match status" value="1"/>
</dbReference>
<protein>
    <submittedName>
        <fullName evidence="6">Peptidase</fullName>
    </submittedName>
</protein>
<dbReference type="Pfam" id="PF18348">
    <property type="entry name" value="SH3_16"/>
    <property type="match status" value="1"/>
</dbReference>
<proteinExistence type="inferred from homology"/>
<keyword evidence="4" id="KW-0788">Thiol protease</keyword>
<name>A0A6N8FJU3_9BACI</name>
<keyword evidence="2" id="KW-0645">Protease</keyword>
<dbReference type="InterPro" id="IPR051202">
    <property type="entry name" value="Peptidase_C40"/>
</dbReference>
<comment type="similarity">
    <text evidence="1">Belongs to the peptidase C40 family.</text>
</comment>
<dbReference type="GO" id="GO:0006508">
    <property type="term" value="P:proteolysis"/>
    <property type="evidence" value="ECO:0007669"/>
    <property type="project" value="UniProtKB-KW"/>
</dbReference>
<evidence type="ECO:0000313" key="7">
    <source>
        <dbReference type="Proteomes" id="UP000469125"/>
    </source>
</evidence>
<dbReference type="EMBL" id="WOCA01000013">
    <property type="protein sequence ID" value="MUK89673.1"/>
    <property type="molecule type" value="Genomic_DNA"/>
</dbReference>
<dbReference type="InterPro" id="IPR000064">
    <property type="entry name" value="NLP_P60_dom"/>
</dbReference>
<dbReference type="PROSITE" id="PS51935">
    <property type="entry name" value="NLPC_P60"/>
    <property type="match status" value="1"/>
</dbReference>